<evidence type="ECO:0000313" key="4">
    <source>
        <dbReference type="Proteomes" id="UP001303373"/>
    </source>
</evidence>
<dbReference type="PRINTS" id="PR00080">
    <property type="entry name" value="SDRFAMILY"/>
</dbReference>
<dbReference type="PANTHER" id="PTHR43544">
    <property type="entry name" value="SHORT-CHAIN DEHYDROGENASE/REDUCTASE"/>
    <property type="match status" value="1"/>
</dbReference>
<comment type="similarity">
    <text evidence="1 2">Belongs to the short-chain dehydrogenases/reductases (SDR) family.</text>
</comment>
<dbReference type="Gene3D" id="3.40.50.720">
    <property type="entry name" value="NAD(P)-binding Rossmann-like Domain"/>
    <property type="match status" value="1"/>
</dbReference>
<dbReference type="AlphaFoldDB" id="A0AAQ3RAI2"/>
<keyword evidence="4" id="KW-1185">Reference proteome</keyword>
<dbReference type="SUPFAM" id="SSF51735">
    <property type="entry name" value="NAD(P)-binding Rossmann-fold domains"/>
    <property type="match status" value="1"/>
</dbReference>
<dbReference type="GO" id="GO:0005737">
    <property type="term" value="C:cytoplasm"/>
    <property type="evidence" value="ECO:0007669"/>
    <property type="project" value="TreeGrafter"/>
</dbReference>
<evidence type="ECO:0000256" key="2">
    <source>
        <dbReference type="RuleBase" id="RU000363"/>
    </source>
</evidence>
<proteinExistence type="inferred from homology"/>
<evidence type="ECO:0000313" key="3">
    <source>
        <dbReference type="EMBL" id="WPH01305.1"/>
    </source>
</evidence>
<accession>A0AAQ3RAI2</accession>
<dbReference type="InterPro" id="IPR002347">
    <property type="entry name" value="SDR_fam"/>
</dbReference>
<dbReference type="CDD" id="cd05325">
    <property type="entry name" value="carb_red_sniffer_like_SDR_c"/>
    <property type="match status" value="1"/>
</dbReference>
<name>A0AAQ3RAI2_9PEZI</name>
<dbReference type="InterPro" id="IPR036291">
    <property type="entry name" value="NAD(P)-bd_dom_sf"/>
</dbReference>
<dbReference type="EMBL" id="CP138585">
    <property type="protein sequence ID" value="WPH01305.1"/>
    <property type="molecule type" value="Genomic_DNA"/>
</dbReference>
<dbReference type="PRINTS" id="PR00081">
    <property type="entry name" value="GDHRDH"/>
</dbReference>
<dbReference type="Proteomes" id="UP001303373">
    <property type="component" value="Chromosome 6"/>
</dbReference>
<organism evidence="3 4">
    <name type="scientific">Acrodontium crateriforme</name>
    <dbReference type="NCBI Taxonomy" id="150365"/>
    <lineage>
        <taxon>Eukaryota</taxon>
        <taxon>Fungi</taxon>
        <taxon>Dikarya</taxon>
        <taxon>Ascomycota</taxon>
        <taxon>Pezizomycotina</taxon>
        <taxon>Dothideomycetes</taxon>
        <taxon>Dothideomycetidae</taxon>
        <taxon>Mycosphaerellales</taxon>
        <taxon>Teratosphaeriaceae</taxon>
        <taxon>Acrodontium</taxon>
    </lineage>
</organism>
<sequence>MSSYVITGASRGIGLELTKQLLELPVTQVAKVFALTRSRPSNSLNQLIADNSDRLFSVIASVDNATDLKRAAADVKARLGEHGGLDVLVNNAGITAFSPGGTRNLTAEQLTQVLNTNVTGVHLVTMAFLPLLEAGKGKKVISMSSTLGAISWAQKFKLSPTPAYKISKAALNMLNTQYALDYADAGFTFLLVSPGWLTTDLGGEGADFPVDVGVQDVIRIILDSTPAQNGKFLNIHVPGQEDAWGSYDGKEISW</sequence>
<evidence type="ECO:0000256" key="1">
    <source>
        <dbReference type="ARBA" id="ARBA00006484"/>
    </source>
</evidence>
<dbReference type="GO" id="GO:0016491">
    <property type="term" value="F:oxidoreductase activity"/>
    <property type="evidence" value="ECO:0007669"/>
    <property type="project" value="TreeGrafter"/>
</dbReference>
<reference evidence="3 4" key="1">
    <citation type="submission" date="2023-11" db="EMBL/GenBank/DDBJ databases">
        <title>An acidophilic fungus is an integral part of prey digestion in a carnivorous sundew plant.</title>
        <authorList>
            <person name="Tsai I.J."/>
        </authorList>
    </citation>
    <scope>NUCLEOTIDE SEQUENCE [LARGE SCALE GENOMIC DNA]</scope>
    <source>
        <strain evidence="3">169a</strain>
    </source>
</reference>
<protein>
    <submittedName>
        <fullName evidence="3">Uncharacterized protein</fullName>
    </submittedName>
</protein>
<dbReference type="Pfam" id="PF00106">
    <property type="entry name" value="adh_short"/>
    <property type="match status" value="1"/>
</dbReference>
<gene>
    <name evidence="3" type="ORF">R9X50_00414400</name>
</gene>
<dbReference type="InterPro" id="IPR051468">
    <property type="entry name" value="Fungal_SecMetab_SDRs"/>
</dbReference>
<dbReference type="PANTHER" id="PTHR43544:SF36">
    <property type="entry name" value="CHAIN OXIDOREDUCTASE (CSGA), PUTATIVE (AFU_ORTHOLOGUE AFUA_4G00910)-RELATED"/>
    <property type="match status" value="1"/>
</dbReference>